<reference evidence="2" key="1">
    <citation type="journal article" date="2024" name="Int. J. Syst. Evol. Microbiol.">
        <title>Methylomarinovum tepidoasis sp. nov., a moderately thermophilic methanotroph of the family Methylothermaceae isolated from a deep-sea hydrothermal field.</title>
        <authorList>
            <person name="Hirayama H."/>
            <person name="Takaki Y."/>
            <person name="Abe M."/>
            <person name="Miyazaki M."/>
            <person name="Uematsu K."/>
            <person name="Matsui Y."/>
            <person name="Takai K."/>
        </authorList>
    </citation>
    <scope>NUCLEOTIDE SEQUENCE [LARGE SCALE GENOMIC DNA]</scope>
    <source>
        <strain evidence="2">IT-9</strain>
    </source>
</reference>
<dbReference type="KEGG" id="mcau:MIT9_P0857"/>
<protein>
    <submittedName>
        <fullName evidence="1">Uncharacterized protein</fullName>
    </submittedName>
</protein>
<proteinExistence type="predicted"/>
<dbReference type="EMBL" id="AP024714">
    <property type="protein sequence ID" value="BCX81279.1"/>
    <property type="molecule type" value="Genomic_DNA"/>
</dbReference>
<dbReference type="AlphaFoldDB" id="A0AAU9C2C8"/>
<name>A0AAU9C2C8_9GAMM</name>
<evidence type="ECO:0000313" key="2">
    <source>
        <dbReference type="Proteomes" id="UP001321825"/>
    </source>
</evidence>
<dbReference type="Proteomes" id="UP001321825">
    <property type="component" value="Chromosome"/>
</dbReference>
<dbReference type="RefSeq" id="WP_317706214.1">
    <property type="nucleotide sequence ID" value="NZ_AP024714.1"/>
</dbReference>
<keyword evidence="2" id="KW-1185">Reference proteome</keyword>
<gene>
    <name evidence="1" type="ORF">MIT9_P0857</name>
</gene>
<organism evidence="1 2">
    <name type="scientific">Methylomarinovum caldicuralii</name>
    <dbReference type="NCBI Taxonomy" id="438856"/>
    <lineage>
        <taxon>Bacteria</taxon>
        <taxon>Pseudomonadati</taxon>
        <taxon>Pseudomonadota</taxon>
        <taxon>Gammaproteobacteria</taxon>
        <taxon>Methylococcales</taxon>
        <taxon>Methylothermaceae</taxon>
        <taxon>Methylomarinovum</taxon>
    </lineage>
</organism>
<accession>A0AAU9C2C8</accession>
<sequence>MIQLDLSEKERNHLIEALESYLSDLRYEIADTDSADFRERLKEKKAALEKALTQLKTA</sequence>
<evidence type="ECO:0000313" key="1">
    <source>
        <dbReference type="EMBL" id="BCX81279.1"/>
    </source>
</evidence>